<evidence type="ECO:0000256" key="1">
    <source>
        <dbReference type="ARBA" id="ARBA00001561"/>
    </source>
</evidence>
<dbReference type="SUPFAM" id="SSF47090">
    <property type="entry name" value="PGBD-like"/>
    <property type="match status" value="1"/>
</dbReference>
<dbReference type="AlphaFoldDB" id="A0A918NY80"/>
<evidence type="ECO:0000256" key="5">
    <source>
        <dbReference type="ARBA" id="ARBA00023316"/>
    </source>
</evidence>
<dbReference type="InterPro" id="IPR036365">
    <property type="entry name" value="PGBD-like_sf"/>
</dbReference>
<dbReference type="PANTHER" id="PTHR30417:SF12">
    <property type="entry name" value="N-ACETYLMURAMOYL-L-ALANINE AMIDASE"/>
    <property type="match status" value="1"/>
</dbReference>
<reference evidence="7" key="2">
    <citation type="submission" date="2020-09" db="EMBL/GenBank/DDBJ databases">
        <authorList>
            <person name="Sun Q."/>
            <person name="Kim S."/>
        </authorList>
    </citation>
    <scope>NUCLEOTIDE SEQUENCE</scope>
    <source>
        <strain evidence="7">KCTC 32182</strain>
    </source>
</reference>
<evidence type="ECO:0000256" key="3">
    <source>
        <dbReference type="ARBA" id="ARBA00011901"/>
    </source>
</evidence>
<dbReference type="Gene3D" id="3.40.80.10">
    <property type="entry name" value="Peptidoglycan recognition protein-like"/>
    <property type="match status" value="1"/>
</dbReference>
<dbReference type="Proteomes" id="UP000645257">
    <property type="component" value="Unassembled WGS sequence"/>
</dbReference>
<dbReference type="InterPro" id="IPR036366">
    <property type="entry name" value="PGBDSf"/>
</dbReference>
<dbReference type="Pfam" id="PF01510">
    <property type="entry name" value="Amidase_2"/>
    <property type="match status" value="1"/>
</dbReference>
<dbReference type="RefSeq" id="WP_189531105.1">
    <property type="nucleotide sequence ID" value="NZ_BMYX01000002.1"/>
</dbReference>
<comment type="caution">
    <text evidence="7">The sequence shown here is derived from an EMBL/GenBank/DDBJ whole genome shotgun (WGS) entry which is preliminary data.</text>
</comment>
<dbReference type="EMBL" id="BMYX01000002">
    <property type="protein sequence ID" value="GGY06490.1"/>
    <property type="molecule type" value="Genomic_DNA"/>
</dbReference>
<proteinExistence type="inferred from homology"/>
<evidence type="ECO:0000256" key="4">
    <source>
        <dbReference type="ARBA" id="ARBA00022801"/>
    </source>
</evidence>
<comment type="similarity">
    <text evidence="2">Belongs to the N-acetylmuramoyl-L-alanine amidase 2 family.</text>
</comment>
<comment type="catalytic activity">
    <reaction evidence="1">
        <text>Hydrolyzes the link between N-acetylmuramoyl residues and L-amino acid residues in certain cell-wall glycopeptides.</text>
        <dbReference type="EC" id="3.5.1.28"/>
    </reaction>
</comment>
<dbReference type="CDD" id="cd06583">
    <property type="entry name" value="PGRP"/>
    <property type="match status" value="1"/>
</dbReference>
<dbReference type="EC" id="3.5.1.28" evidence="3"/>
<dbReference type="FunFam" id="3.40.80.10:FF:000003">
    <property type="entry name" value="N-acetylmuramoyl-L-alanine amidase"/>
    <property type="match status" value="1"/>
</dbReference>
<dbReference type="GO" id="GO:0019867">
    <property type="term" value="C:outer membrane"/>
    <property type="evidence" value="ECO:0007669"/>
    <property type="project" value="TreeGrafter"/>
</dbReference>
<dbReference type="Gene3D" id="1.10.101.10">
    <property type="entry name" value="PGBD-like superfamily/PGBD"/>
    <property type="match status" value="1"/>
</dbReference>
<accession>A0A918NY80</accession>
<reference evidence="7" key="1">
    <citation type="journal article" date="2014" name="Int. J. Syst. Evol. Microbiol.">
        <title>Complete genome sequence of Corynebacterium casei LMG S-19264T (=DSM 44701T), isolated from a smear-ripened cheese.</title>
        <authorList>
            <consortium name="US DOE Joint Genome Institute (JGI-PGF)"/>
            <person name="Walter F."/>
            <person name="Albersmeier A."/>
            <person name="Kalinowski J."/>
            <person name="Ruckert C."/>
        </authorList>
    </citation>
    <scope>NUCLEOTIDE SEQUENCE</scope>
    <source>
        <strain evidence="7">KCTC 32182</strain>
    </source>
</reference>
<evidence type="ECO:0000256" key="2">
    <source>
        <dbReference type="ARBA" id="ARBA00007553"/>
    </source>
</evidence>
<evidence type="ECO:0000313" key="8">
    <source>
        <dbReference type="Proteomes" id="UP000645257"/>
    </source>
</evidence>
<dbReference type="GO" id="GO:0009254">
    <property type="term" value="P:peptidoglycan turnover"/>
    <property type="evidence" value="ECO:0007669"/>
    <property type="project" value="TreeGrafter"/>
</dbReference>
<dbReference type="InterPro" id="IPR051206">
    <property type="entry name" value="NAMLAA_amidase_2"/>
</dbReference>
<evidence type="ECO:0000313" key="7">
    <source>
        <dbReference type="EMBL" id="GGY06490.1"/>
    </source>
</evidence>
<dbReference type="SUPFAM" id="SSF55846">
    <property type="entry name" value="N-acetylmuramoyl-L-alanine amidase-like"/>
    <property type="match status" value="1"/>
</dbReference>
<keyword evidence="5" id="KW-0961">Cell wall biogenesis/degradation</keyword>
<sequence>MSSSKINYTAYRTTTGYGKRVRFLVLHYTAMDFAASTVTLTRQQVGAHYLIPALSDTTYRDAGFTTAQIFNLVDEADRAWHAGVSHWAGRDNLNDTSIGIEIVNLARDERGSITFPDYEDEQIALLKDLLGNILMRYPDISPKNIVGHADIAYTRKSDPGPKFPWQALHQSGIGAWYDSSVKEDFRARFATTLPDRSEIVNAFKRYGYLSPANDGDYRKLVRAFQMHFRPSGYDGTMDAETCAILYALNARYA</sequence>
<keyword evidence="4" id="KW-0378">Hydrolase</keyword>
<evidence type="ECO:0000259" key="6">
    <source>
        <dbReference type="SMART" id="SM00644"/>
    </source>
</evidence>
<feature type="domain" description="N-acetylmuramoyl-L-alanine amidase" evidence="6">
    <location>
        <begin position="9"/>
        <end position="160"/>
    </location>
</feature>
<dbReference type="GO" id="GO:0071555">
    <property type="term" value="P:cell wall organization"/>
    <property type="evidence" value="ECO:0007669"/>
    <property type="project" value="UniProtKB-KW"/>
</dbReference>
<organism evidence="7 8">
    <name type="scientific">Paludibacterium paludis</name>
    <dbReference type="NCBI Taxonomy" id="1225769"/>
    <lineage>
        <taxon>Bacteria</taxon>
        <taxon>Pseudomonadati</taxon>
        <taxon>Pseudomonadota</taxon>
        <taxon>Betaproteobacteria</taxon>
        <taxon>Neisseriales</taxon>
        <taxon>Chromobacteriaceae</taxon>
        <taxon>Paludibacterium</taxon>
    </lineage>
</organism>
<dbReference type="InterPro" id="IPR036505">
    <property type="entry name" value="Amidase/PGRP_sf"/>
</dbReference>
<dbReference type="GO" id="GO:0008745">
    <property type="term" value="F:N-acetylmuramoyl-L-alanine amidase activity"/>
    <property type="evidence" value="ECO:0007669"/>
    <property type="project" value="UniProtKB-EC"/>
</dbReference>
<protein>
    <recommendedName>
        <fullName evidence="3">N-acetylmuramoyl-L-alanine amidase</fullName>
        <ecNumber evidence="3">3.5.1.28</ecNumber>
    </recommendedName>
</protein>
<dbReference type="GO" id="GO:0009253">
    <property type="term" value="P:peptidoglycan catabolic process"/>
    <property type="evidence" value="ECO:0007669"/>
    <property type="project" value="InterPro"/>
</dbReference>
<dbReference type="PANTHER" id="PTHR30417">
    <property type="entry name" value="N-ACETYLMURAMOYL-L-ALANINE AMIDASE AMID"/>
    <property type="match status" value="1"/>
</dbReference>
<gene>
    <name evidence="7" type="primary">ampDh3</name>
    <name evidence="7" type="ORF">GCM10011289_06270</name>
</gene>
<keyword evidence="8" id="KW-1185">Reference proteome</keyword>
<name>A0A918NY80_9NEIS</name>
<dbReference type="SMART" id="SM00644">
    <property type="entry name" value="Ami_2"/>
    <property type="match status" value="1"/>
</dbReference>
<dbReference type="InterPro" id="IPR002502">
    <property type="entry name" value="Amidase_domain"/>
</dbReference>